<proteinExistence type="predicted"/>
<accession>A0A941E744</accession>
<keyword evidence="1" id="KW-0812">Transmembrane</keyword>
<evidence type="ECO:0000313" key="3">
    <source>
        <dbReference type="Proteomes" id="UP000676325"/>
    </source>
</evidence>
<dbReference type="EMBL" id="JAGSOH010000015">
    <property type="protein sequence ID" value="MBR7826276.1"/>
    <property type="molecule type" value="Genomic_DNA"/>
</dbReference>
<feature type="transmembrane region" description="Helical" evidence="1">
    <location>
        <begin position="12"/>
        <end position="36"/>
    </location>
</feature>
<comment type="caution">
    <text evidence="2">The sequence shown here is derived from an EMBL/GenBank/DDBJ whole genome shotgun (WGS) entry which is preliminary data.</text>
</comment>
<name>A0A941E744_9ACTN</name>
<evidence type="ECO:0000256" key="1">
    <source>
        <dbReference type="SAM" id="Phobius"/>
    </source>
</evidence>
<dbReference type="Proteomes" id="UP000676325">
    <property type="component" value="Unassembled WGS sequence"/>
</dbReference>
<gene>
    <name evidence="2" type="ORF">KDK95_08190</name>
</gene>
<keyword evidence="1" id="KW-1133">Transmembrane helix</keyword>
<sequence>MAEALRRRYSGLAAVIMLIVGVIVLILVLHILFVLIGANPGNSIVSTDATWARHLAAWFDGLFTTSSAKWNTLLDYGLAAVVYLAVGRLLAGLVERV</sequence>
<keyword evidence="3" id="KW-1185">Reference proteome</keyword>
<reference evidence="2" key="1">
    <citation type="submission" date="2021-04" db="EMBL/GenBank/DDBJ databases">
        <title>Genome based classification of Actinospica acidithermotolerans sp. nov., an actinobacterium isolated from an Indonesian hot spring.</title>
        <authorList>
            <person name="Kusuma A.B."/>
            <person name="Putra K.E."/>
            <person name="Nafisah S."/>
            <person name="Loh J."/>
            <person name="Nouioui I."/>
            <person name="Goodfellow M."/>
        </authorList>
    </citation>
    <scope>NUCLEOTIDE SEQUENCE</scope>
    <source>
        <strain evidence="2">MGRD01-02</strain>
    </source>
</reference>
<organism evidence="2 3">
    <name type="scientific">Actinospica acidithermotolerans</name>
    <dbReference type="NCBI Taxonomy" id="2828514"/>
    <lineage>
        <taxon>Bacteria</taxon>
        <taxon>Bacillati</taxon>
        <taxon>Actinomycetota</taxon>
        <taxon>Actinomycetes</taxon>
        <taxon>Catenulisporales</taxon>
        <taxon>Actinospicaceae</taxon>
        <taxon>Actinospica</taxon>
    </lineage>
</organism>
<protein>
    <submittedName>
        <fullName evidence="2">Uncharacterized protein</fullName>
    </submittedName>
</protein>
<feature type="transmembrane region" description="Helical" evidence="1">
    <location>
        <begin position="76"/>
        <end position="94"/>
    </location>
</feature>
<dbReference type="RefSeq" id="WP_212517425.1">
    <property type="nucleotide sequence ID" value="NZ_JAGSOH010000015.1"/>
</dbReference>
<keyword evidence="1" id="KW-0472">Membrane</keyword>
<dbReference type="AlphaFoldDB" id="A0A941E744"/>
<evidence type="ECO:0000313" key="2">
    <source>
        <dbReference type="EMBL" id="MBR7826276.1"/>
    </source>
</evidence>